<dbReference type="AlphaFoldDB" id="X1I7Y4"/>
<name>X1I7Y4_9ZZZZ</name>
<feature type="coiled-coil region" evidence="1">
    <location>
        <begin position="13"/>
        <end position="43"/>
    </location>
</feature>
<gene>
    <name evidence="2" type="ORF">S03H2_30106</name>
</gene>
<sequence>MEEEIEEQPAEPIDELVEELKEIAEDEDDIEEIEEEAVEEVIEESVEDVVEDIIEELDEEPVDEEVIEEIVEDIVEDDIEEVDEEPVKAEDEPEEDIEKAEPIIEAMPEAVVKLGGKLQITLLDVPGDVIPYGYNLSKDKLVINEDEAMKVKVLYSWFYGQKKSLEEISAATRLTIEQIEEILGNPIYFGKIFYEDTLQLGDYPPILTEIYCRINKIDASKIEEEYLSSKA</sequence>
<reference evidence="2" key="1">
    <citation type="journal article" date="2014" name="Front. Microbiol.">
        <title>High frequency of phylogenetically diverse reductive dehalogenase-homologous genes in deep subseafloor sedimentary metagenomes.</title>
        <authorList>
            <person name="Kawai M."/>
            <person name="Futagami T."/>
            <person name="Toyoda A."/>
            <person name="Takaki Y."/>
            <person name="Nishi S."/>
            <person name="Hori S."/>
            <person name="Arai W."/>
            <person name="Tsubouchi T."/>
            <person name="Morono Y."/>
            <person name="Uchiyama I."/>
            <person name="Ito T."/>
            <person name="Fujiyama A."/>
            <person name="Inagaki F."/>
            <person name="Takami H."/>
        </authorList>
    </citation>
    <scope>NUCLEOTIDE SEQUENCE</scope>
    <source>
        <strain evidence="2">Expedition CK06-06</strain>
    </source>
</reference>
<evidence type="ECO:0000256" key="1">
    <source>
        <dbReference type="SAM" id="Coils"/>
    </source>
</evidence>
<dbReference type="Gene3D" id="3.90.1750.20">
    <property type="entry name" value="Putative Large Serine Recombinase, Chain B, Domain 2"/>
    <property type="match status" value="1"/>
</dbReference>
<protein>
    <submittedName>
        <fullName evidence="2">Uncharacterized protein</fullName>
    </submittedName>
</protein>
<proteinExistence type="predicted"/>
<organism evidence="2">
    <name type="scientific">marine sediment metagenome</name>
    <dbReference type="NCBI Taxonomy" id="412755"/>
    <lineage>
        <taxon>unclassified sequences</taxon>
        <taxon>metagenomes</taxon>
        <taxon>ecological metagenomes</taxon>
    </lineage>
</organism>
<accession>X1I7Y4</accession>
<keyword evidence="1" id="KW-0175">Coiled coil</keyword>
<comment type="caution">
    <text evidence="2">The sequence shown here is derived from an EMBL/GenBank/DDBJ whole genome shotgun (WGS) entry which is preliminary data.</text>
</comment>
<dbReference type="EMBL" id="BARU01018201">
    <property type="protein sequence ID" value="GAH53688.1"/>
    <property type="molecule type" value="Genomic_DNA"/>
</dbReference>
<evidence type="ECO:0000313" key="2">
    <source>
        <dbReference type="EMBL" id="GAH53688.1"/>
    </source>
</evidence>
<dbReference type="InterPro" id="IPR038109">
    <property type="entry name" value="DNA_bind_recomb_sf"/>
</dbReference>